<dbReference type="EMBL" id="CP037900">
    <property type="protein sequence ID" value="QBP10129.1"/>
    <property type="molecule type" value="Genomic_DNA"/>
</dbReference>
<protein>
    <recommendedName>
        <fullName evidence="3">tRNA_anti-like</fullName>
    </recommendedName>
</protein>
<evidence type="ECO:0000313" key="1">
    <source>
        <dbReference type="EMBL" id="QBP10129.1"/>
    </source>
</evidence>
<name>A0A482ISK8_9BURK</name>
<dbReference type="OrthoDB" id="8538694at2"/>
<evidence type="ECO:0000313" key="2">
    <source>
        <dbReference type="Proteomes" id="UP000253772"/>
    </source>
</evidence>
<sequence>MKKILKWFVIAAVVIIVLAEIFGGDKENGTADPEAPSVNTTPAEPPVQVTANDLLNAYKENEIAANQKYKGKQLILKARISSIEAGMGDEPYLVLTAGSEFEFSRPQAHLARGQDAAAAALKKGQQVTLQCIGNSEVAGTPMLKDCRVQSS</sequence>
<dbReference type="AlphaFoldDB" id="A0A482ISK8"/>
<dbReference type="InterPro" id="IPR024422">
    <property type="entry name" value="Protein_unknown_function_OB"/>
</dbReference>
<accession>A0A482ISK8</accession>
<gene>
    <name evidence="1" type="ORF">DDF84_010355</name>
</gene>
<dbReference type="Pfam" id="PF12869">
    <property type="entry name" value="tRNA_anti-like"/>
    <property type="match status" value="1"/>
</dbReference>
<dbReference type="Proteomes" id="UP000253772">
    <property type="component" value="Chromosome c1"/>
</dbReference>
<reference evidence="1 2" key="1">
    <citation type="submission" date="2019-03" db="EMBL/GenBank/DDBJ databases">
        <title>Comparative insights into the high quality Complete genome sequence of highly metal resistant Cupriavidus metallidurans strain BS1 isolated from a gold-copper mine.</title>
        <authorList>
            <person name="Mazhar H.S."/>
            <person name="Rensing C."/>
        </authorList>
    </citation>
    <scope>NUCLEOTIDE SEQUENCE [LARGE SCALE GENOMIC DNA]</scope>
    <source>
        <strain evidence="1 2">BS1</strain>
    </source>
</reference>
<organism evidence="1 2">
    <name type="scientific">Cupriavidus metallidurans</name>
    <dbReference type="NCBI Taxonomy" id="119219"/>
    <lineage>
        <taxon>Bacteria</taxon>
        <taxon>Pseudomonadati</taxon>
        <taxon>Pseudomonadota</taxon>
        <taxon>Betaproteobacteria</taxon>
        <taxon>Burkholderiales</taxon>
        <taxon>Burkholderiaceae</taxon>
        <taxon>Cupriavidus</taxon>
    </lineage>
</organism>
<proteinExistence type="predicted"/>
<evidence type="ECO:0008006" key="3">
    <source>
        <dbReference type="Google" id="ProtNLM"/>
    </source>
</evidence>
<dbReference type="RefSeq" id="WP_111733465.1">
    <property type="nucleotide sequence ID" value="NZ_CP037900.1"/>
</dbReference>